<gene>
    <name evidence="1" type="ORF">LPJ66_005872</name>
</gene>
<keyword evidence="2" id="KW-1185">Reference proteome</keyword>
<dbReference type="Proteomes" id="UP001150581">
    <property type="component" value="Unassembled WGS sequence"/>
</dbReference>
<name>A0ACC1ID57_9FUNG</name>
<accession>A0ACC1ID57</accession>
<reference evidence="1" key="1">
    <citation type="submission" date="2022-07" db="EMBL/GenBank/DDBJ databases">
        <title>Phylogenomic reconstructions and comparative analyses of Kickxellomycotina fungi.</title>
        <authorList>
            <person name="Reynolds N.K."/>
            <person name="Stajich J.E."/>
            <person name="Barry K."/>
            <person name="Grigoriev I.V."/>
            <person name="Crous P."/>
            <person name="Smith M.E."/>
        </authorList>
    </citation>
    <scope>NUCLEOTIDE SEQUENCE</scope>
    <source>
        <strain evidence="1">Benny 63K</strain>
    </source>
</reference>
<evidence type="ECO:0000313" key="1">
    <source>
        <dbReference type="EMBL" id="KAJ1893249.1"/>
    </source>
</evidence>
<organism evidence="1 2">
    <name type="scientific">Kickxella alabastrina</name>
    <dbReference type="NCBI Taxonomy" id="61397"/>
    <lineage>
        <taxon>Eukaryota</taxon>
        <taxon>Fungi</taxon>
        <taxon>Fungi incertae sedis</taxon>
        <taxon>Zoopagomycota</taxon>
        <taxon>Kickxellomycotina</taxon>
        <taxon>Kickxellomycetes</taxon>
        <taxon>Kickxellales</taxon>
        <taxon>Kickxellaceae</taxon>
        <taxon>Kickxella</taxon>
    </lineage>
</organism>
<dbReference type="EMBL" id="JANBPG010000862">
    <property type="protein sequence ID" value="KAJ1893249.1"/>
    <property type="molecule type" value="Genomic_DNA"/>
</dbReference>
<proteinExistence type="predicted"/>
<comment type="caution">
    <text evidence="1">The sequence shown here is derived from an EMBL/GenBank/DDBJ whole genome shotgun (WGS) entry which is preliminary data.</text>
</comment>
<sequence>MNRDQIGGAKLPDHRSMVPSNALNAADLQFSGYILNGGLDHNRMSFSYSPAAGNPMLPTGSSSGGGSTHANRLLETLGMASAHQLSNSSFGSRTNASSSPTLGHSINSAGIISPPVSSVASSSYHHGISSVSSMPLSGYSSYASLLNKANLMFENNLDSMMIGWSLEERECRRRLVQFWRRHENNNIFCTFKSVAAADRVPNSIVVSCIYWEEKQDFFITSVDCIHLLESLIAVRFTVEEKNRIRRNLEGFRPLTVSKCKADSTDFFKLIMSFPNPKPRNIEKDVKVFPWRILPLALKKIIGKYTASYSSTASITLDAYPTSRVASYSQLAGISPSTSARSMAAFASQSPASSIIGSSSASAAIVAAASKLSNASSKPGVNSRSNVDGRFVFGGLAQSDLQQPIALSSVSSPSSTSLAAVIEAQRSLAMPRFDSSGALGESSTMAGQGQRGFMGSDYNVGAHFNSGLCGDISANNHTSATTTTSTSSGGCDQYNSEATLSISVPAGGSSILGDNPMVAFGVGDQRGGSRSAAASCVPTNVSAIDQFHQLYHGNQVQQQHQQSSSEYLLQQNFKGQYDFSGMAMNHPPLPTSNGMCAPLQGNLPSMHTPSSFFDQLAASYALSTADYNMEQQQLQNSQQQQQQQRVVRSSSTKKTAPRAPYNVDKSERRRAGSNGVGSECDVDCQNGFGSGQSERETSPSIPLMFEQQCQNLSFDVEAASSALSASMLLSGPTMGNHTNAFMPMYSALDKAFSNTTKNSSNRSNISTSGDTVFKSASPDANQADTVVGCTPIQMEIGADSDMFKFAIGEGFDSSDFNFLAELISVSGGQSGSVIESCNFNSSVGSGGNMSYIPESMVDTGKCPNMFTLANSDTNIHQNAMQPSATSHLDHTPSPTKTHTDSETQFRSGTKVSAASTGGAASAHGLASPLAFGAALFGESKTPYLLDGSNGF</sequence>
<protein>
    <submittedName>
        <fullName evidence="1">Uncharacterized protein</fullName>
    </submittedName>
</protein>
<evidence type="ECO:0000313" key="2">
    <source>
        <dbReference type="Proteomes" id="UP001150581"/>
    </source>
</evidence>